<proteinExistence type="predicted"/>
<keyword evidence="3" id="KW-1185">Reference proteome</keyword>
<sequence length="81" mass="9416">MPILSVRSVELLILLSYFRIQHYATTLDSNCLTSNHVYTVFTVLSVMPLNILNKPLEKNTRVPASMELQTYHHQRCSLWPK</sequence>
<gene>
    <name evidence="2" type="ORF">P5673_013391</name>
</gene>
<organism evidence="2 3">
    <name type="scientific">Acropora cervicornis</name>
    <name type="common">Staghorn coral</name>
    <dbReference type="NCBI Taxonomy" id="6130"/>
    <lineage>
        <taxon>Eukaryota</taxon>
        <taxon>Metazoa</taxon>
        <taxon>Cnidaria</taxon>
        <taxon>Anthozoa</taxon>
        <taxon>Hexacorallia</taxon>
        <taxon>Scleractinia</taxon>
        <taxon>Astrocoeniina</taxon>
        <taxon>Acroporidae</taxon>
        <taxon>Acropora</taxon>
    </lineage>
</organism>
<name>A0AAD9V6G5_ACRCE</name>
<evidence type="ECO:0000313" key="2">
    <source>
        <dbReference type="EMBL" id="KAK2563058.1"/>
    </source>
</evidence>
<dbReference type="AlphaFoldDB" id="A0AAD9V6G5"/>
<feature type="chain" id="PRO_5042025836" description="Secreted protein" evidence="1">
    <location>
        <begin position="25"/>
        <end position="81"/>
    </location>
</feature>
<comment type="caution">
    <text evidence="2">The sequence shown here is derived from an EMBL/GenBank/DDBJ whole genome shotgun (WGS) entry which is preliminary data.</text>
</comment>
<reference evidence="2" key="1">
    <citation type="journal article" date="2023" name="G3 (Bethesda)">
        <title>Whole genome assembly and annotation of the endangered Caribbean coral Acropora cervicornis.</title>
        <authorList>
            <person name="Selwyn J.D."/>
            <person name="Vollmer S.V."/>
        </authorList>
    </citation>
    <scope>NUCLEOTIDE SEQUENCE</scope>
    <source>
        <strain evidence="2">K2</strain>
    </source>
</reference>
<protein>
    <recommendedName>
        <fullName evidence="4">Secreted protein</fullName>
    </recommendedName>
</protein>
<feature type="signal peptide" evidence="1">
    <location>
        <begin position="1"/>
        <end position="24"/>
    </location>
</feature>
<evidence type="ECO:0000256" key="1">
    <source>
        <dbReference type="SAM" id="SignalP"/>
    </source>
</evidence>
<dbReference type="EMBL" id="JARQWQ010000026">
    <property type="protein sequence ID" value="KAK2563058.1"/>
    <property type="molecule type" value="Genomic_DNA"/>
</dbReference>
<dbReference type="Proteomes" id="UP001249851">
    <property type="component" value="Unassembled WGS sequence"/>
</dbReference>
<evidence type="ECO:0000313" key="3">
    <source>
        <dbReference type="Proteomes" id="UP001249851"/>
    </source>
</evidence>
<evidence type="ECO:0008006" key="4">
    <source>
        <dbReference type="Google" id="ProtNLM"/>
    </source>
</evidence>
<accession>A0AAD9V6G5</accession>
<keyword evidence="1" id="KW-0732">Signal</keyword>
<reference evidence="2" key="2">
    <citation type="journal article" date="2023" name="Science">
        <title>Genomic signatures of disease resistance in endangered staghorn corals.</title>
        <authorList>
            <person name="Vollmer S.V."/>
            <person name="Selwyn J.D."/>
            <person name="Despard B.A."/>
            <person name="Roesel C.L."/>
        </authorList>
    </citation>
    <scope>NUCLEOTIDE SEQUENCE</scope>
    <source>
        <strain evidence="2">K2</strain>
    </source>
</reference>